<dbReference type="GO" id="GO:0098858">
    <property type="term" value="C:actin-based cell projection"/>
    <property type="evidence" value="ECO:0007669"/>
    <property type="project" value="UniProtKB-ARBA"/>
</dbReference>
<dbReference type="GO" id="GO:0016342">
    <property type="term" value="C:catenin complex"/>
    <property type="evidence" value="ECO:0007669"/>
    <property type="project" value="TreeGrafter"/>
</dbReference>
<dbReference type="InterPro" id="IPR000233">
    <property type="entry name" value="Cadherin_Y-type_LIR"/>
</dbReference>
<keyword evidence="11" id="KW-0325">Glycoprotein</keyword>
<evidence type="ECO:0000256" key="11">
    <source>
        <dbReference type="ARBA" id="ARBA00023180"/>
    </source>
</evidence>
<dbReference type="GO" id="GO:0009887">
    <property type="term" value="P:animal organ morphogenesis"/>
    <property type="evidence" value="ECO:0007669"/>
    <property type="project" value="UniProtKB-ARBA"/>
</dbReference>
<keyword evidence="4" id="KW-0732">Signal</keyword>
<evidence type="ECO:0000256" key="9">
    <source>
        <dbReference type="ARBA" id="ARBA00023136"/>
    </source>
</evidence>
<comment type="caution">
    <text evidence="17">The sequence shown here is derived from an EMBL/GenBank/DDBJ whole genome shotgun (WGS) entry which is preliminary data.</text>
</comment>
<evidence type="ECO:0000256" key="10">
    <source>
        <dbReference type="ARBA" id="ARBA00023157"/>
    </source>
</evidence>
<dbReference type="GO" id="GO:0048589">
    <property type="term" value="P:developmental growth"/>
    <property type="evidence" value="ECO:0007669"/>
    <property type="project" value="UniProtKB-ARBA"/>
</dbReference>
<evidence type="ECO:0000256" key="6">
    <source>
        <dbReference type="ARBA" id="ARBA00022837"/>
    </source>
</evidence>
<dbReference type="GO" id="GO:0008104">
    <property type="term" value="P:intracellular protein localization"/>
    <property type="evidence" value="ECO:0007669"/>
    <property type="project" value="UniProtKB-ARBA"/>
</dbReference>
<dbReference type="GO" id="GO:0045296">
    <property type="term" value="F:cadherin binding"/>
    <property type="evidence" value="ECO:0007669"/>
    <property type="project" value="TreeGrafter"/>
</dbReference>
<keyword evidence="9" id="KW-0472">Membrane</keyword>
<dbReference type="FunFam" id="2.60.40.60:FF:000021">
    <property type="entry name" value="FAT atypical cadherin 1"/>
    <property type="match status" value="1"/>
</dbReference>
<comment type="function">
    <text evidence="14">Cadherins are calcium-dependent cell adhesion proteins.</text>
</comment>
<dbReference type="GO" id="GO:0048565">
    <property type="term" value="P:digestive tract development"/>
    <property type="evidence" value="ECO:0007669"/>
    <property type="project" value="UniProtKB-ARBA"/>
</dbReference>
<feature type="domain" description="Cadherin" evidence="16">
    <location>
        <begin position="138"/>
        <end position="243"/>
    </location>
</feature>
<dbReference type="FunFam" id="4.10.900.10:FF:000012">
    <property type="entry name" value="Putative DE-cadherin"/>
    <property type="match status" value="1"/>
</dbReference>
<dbReference type="InterPro" id="IPR020894">
    <property type="entry name" value="Cadherin_CS"/>
</dbReference>
<keyword evidence="3 13" id="KW-0812">Transmembrane</keyword>
<evidence type="ECO:0000256" key="2">
    <source>
        <dbReference type="ARBA" id="ARBA00022536"/>
    </source>
</evidence>
<comment type="subcellular location">
    <subcellularLocation>
        <location evidence="1 13">Cell membrane</location>
        <topology evidence="1 13">Single-pass type I membrane protein</topology>
    </subcellularLocation>
</comment>
<dbReference type="InterPro" id="IPR056370">
    <property type="entry name" value="Shg-like_Ig-like"/>
</dbReference>
<dbReference type="InterPro" id="IPR002126">
    <property type="entry name" value="Cadherin-like_dom"/>
</dbReference>
<dbReference type="GO" id="GO:0005509">
    <property type="term" value="F:calcium ion binding"/>
    <property type="evidence" value="ECO:0007669"/>
    <property type="project" value="UniProtKB-UniRule"/>
</dbReference>
<sequence length="1281" mass="143734">MLHQERHKFSAASPKLAVKDNHKPLFTECLSYRPTVKEEQPVGTYVFTVKAEDRDPPEMGGTVTYKFVSTPGEKERFHVDPESGRITTADIFDHDEPSREKEAYITVRASDNGQPQLDDACTIKILIEDINDNQPVFDKVSYSESVPQDLPSGREVMRISATDIDDGNNSIVHYSLDSNSPDQAYFYIDPDNGVIFLNKTIDKLPGYKFKLSAIVKDMGDPQQQSSITLDIQVVESNKKSPSFIEVPDEAIKLKENYADFNTPIATVRAISNIPEEKKLQFELVQGQTEQTNKWHTFVLEPEADSAVIKLGNHLDYEKITDYTLTVRIQVMEDVNDNIPIFSEIRSGSVLENENPGTPVMQVRAFDADGTSDNNQITYELGDPSDPFAVDPNTGNITTLKMFDREERSFYNIKIIATDNSESALIPGKHNAGQQVFLIEIADKNDNPPHFTQDTYVAESIAENANINELVTVVSALDNDTASVVSYSIVAGNTYDAFVIRNFTGEIRVNNELDYENITSYSLDVRAFDGIYEDYAKVIINIENLNDNPPVFLANYTKTIEEEKLYEGCIVKVEAYDPDIKDRNAPQNIVYSLVKHEQKEYLQIDNDGCLRLTKPLDRDQPLGFTRWQILIMAADHGGRLGSDSLRSTTEVILELTDINDNAPFLTNTQPVIWYENEPPGQVVILTAKDYDSPENGPPFTFALNETASFDIRSKFQIQGNILSTLVAFDREQRKEYRIPVAITDSGTPRQTGVSSLHVVIGDRNDNPMGPGHSDIFVYNYKRFMWLPSYEQRSPYFDVHSNTGMITMKEGTPNGTYLLKFNGTSKKDKLHRTLSLLYNTSMDNVDVFTVFSKPTVKDMFLDVRFSAHGSPYYPPEKLDSMVIGIQEKIDECLIEKEQCGLKDNSCRNVLVKNNVPLSVYTNTTSFVGVSARVESECTCEVEEPLICLNGGTPFADKCECPEGLSGPRCEQTAIGFHGDGWAMYAAPPACHEGHVTLTVTSHTRNSLIFYVGPLKFHVSRTIGRLPCPASELRLGDHSAQQQRRASRRWQAASHRDSADEELHRNLTDHSSLAVLVLTWKTSREHSAGDTSQRIKTSSDVQPRGAVRPQERRPELPKKHVHCVLLLAVVVHRRRADAWPEKEMDDIRENIIAYDDEGGGEGDAGYDLQVLRQMYDGAPPDTDAFMQRGEHMGLVGAAPDLSGFLDDKKSVLDRDPDINPYDDVRHYAYEGDGNTSGSLSSLASCTDDGDQKFDYLSTFGPRFRKLADMYGDDDRPAPHEESWC</sequence>
<protein>
    <submittedName>
        <fullName evidence="17">Cadherin 2</fullName>
    </submittedName>
</protein>
<evidence type="ECO:0000256" key="1">
    <source>
        <dbReference type="ARBA" id="ARBA00004251"/>
    </source>
</evidence>
<dbReference type="STRING" id="104452.A0A0L7LUU0"/>
<feature type="domain" description="Cadherin" evidence="16">
    <location>
        <begin position="674"/>
        <end position="771"/>
    </location>
</feature>
<dbReference type="SMART" id="SM00112">
    <property type="entry name" value="CA"/>
    <property type="match status" value="7"/>
</dbReference>
<dbReference type="GO" id="GO:0007163">
    <property type="term" value="P:establishment or maintenance of cell polarity"/>
    <property type="evidence" value="ECO:0007669"/>
    <property type="project" value="UniProtKB-ARBA"/>
</dbReference>
<evidence type="ECO:0000256" key="7">
    <source>
        <dbReference type="ARBA" id="ARBA00022889"/>
    </source>
</evidence>
<dbReference type="GO" id="GO:0007424">
    <property type="term" value="P:open tracheal system development"/>
    <property type="evidence" value="ECO:0007669"/>
    <property type="project" value="UniProtKB-ARBA"/>
</dbReference>
<keyword evidence="18" id="KW-1185">Reference proteome</keyword>
<dbReference type="GO" id="GO:0008013">
    <property type="term" value="F:beta-catenin binding"/>
    <property type="evidence" value="ECO:0007669"/>
    <property type="project" value="TreeGrafter"/>
</dbReference>
<proteinExistence type="predicted"/>
<dbReference type="PROSITE" id="PS00232">
    <property type="entry name" value="CADHERIN_1"/>
    <property type="match status" value="3"/>
</dbReference>
<dbReference type="GO" id="GO:0001736">
    <property type="term" value="P:establishment of planar polarity"/>
    <property type="evidence" value="ECO:0007669"/>
    <property type="project" value="UniProtKB-ARBA"/>
</dbReference>
<evidence type="ECO:0000256" key="15">
    <source>
        <dbReference type="SAM" id="MobiDB-lite"/>
    </source>
</evidence>
<dbReference type="SUPFAM" id="SSF49313">
    <property type="entry name" value="Cadherin-like"/>
    <property type="match status" value="6"/>
</dbReference>
<feature type="domain" description="Cadherin" evidence="16">
    <location>
        <begin position="28"/>
        <end position="137"/>
    </location>
</feature>
<feature type="domain" description="Cadherin" evidence="16">
    <location>
        <begin position="551"/>
        <end position="664"/>
    </location>
</feature>
<dbReference type="GO" id="GO:0007297">
    <property type="term" value="P:follicle cell of egg chamber migration"/>
    <property type="evidence" value="ECO:0007669"/>
    <property type="project" value="UniProtKB-ARBA"/>
</dbReference>
<evidence type="ECO:0000256" key="13">
    <source>
        <dbReference type="RuleBase" id="RU003318"/>
    </source>
</evidence>
<dbReference type="CDD" id="cd11304">
    <property type="entry name" value="Cadherin_repeat"/>
    <property type="match status" value="6"/>
</dbReference>
<gene>
    <name evidence="17" type="ORF">OBRU01_00157</name>
</gene>
<keyword evidence="7 13" id="KW-0130">Cell adhesion</keyword>
<dbReference type="InterPro" id="IPR039808">
    <property type="entry name" value="Cadherin"/>
</dbReference>
<dbReference type="Pfam" id="PF01049">
    <property type="entry name" value="CADH_Y-type_LIR"/>
    <property type="match status" value="1"/>
</dbReference>
<dbReference type="InterPro" id="IPR000742">
    <property type="entry name" value="EGF"/>
</dbReference>
<dbReference type="InterPro" id="IPR013320">
    <property type="entry name" value="ConA-like_dom_sf"/>
</dbReference>
<dbReference type="InterPro" id="IPR027397">
    <property type="entry name" value="Catenin-bd_sf"/>
</dbReference>
<dbReference type="FunFam" id="2.60.40.60:FF:000032">
    <property type="entry name" value="FAT atypical cadherin 1"/>
    <property type="match status" value="1"/>
</dbReference>
<dbReference type="Pfam" id="PF00028">
    <property type="entry name" value="Cadherin"/>
    <property type="match status" value="6"/>
</dbReference>
<dbReference type="SUPFAM" id="SSF49899">
    <property type="entry name" value="Concanavalin A-like lectins/glucanases"/>
    <property type="match status" value="1"/>
</dbReference>
<dbReference type="InterPro" id="IPR002049">
    <property type="entry name" value="LE_dom"/>
</dbReference>
<evidence type="ECO:0000256" key="5">
    <source>
        <dbReference type="ARBA" id="ARBA00022737"/>
    </source>
</evidence>
<feature type="domain" description="Cadherin" evidence="16">
    <location>
        <begin position="459"/>
        <end position="551"/>
    </location>
</feature>
<evidence type="ECO:0000256" key="4">
    <source>
        <dbReference type="ARBA" id="ARBA00022729"/>
    </source>
</evidence>
<feature type="compositionally biased region" description="Low complexity" evidence="15">
    <location>
        <begin position="1036"/>
        <end position="1050"/>
    </location>
</feature>
<dbReference type="FunFam" id="2.60.40.60:FF:000058">
    <property type="entry name" value="FAT atypical cadherin 3"/>
    <property type="match status" value="1"/>
</dbReference>
<keyword evidence="5" id="KW-0677">Repeat</keyword>
<dbReference type="PRINTS" id="PR00205">
    <property type="entry name" value="CADHERIN"/>
</dbReference>
<dbReference type="GO" id="GO:0070161">
    <property type="term" value="C:anchoring junction"/>
    <property type="evidence" value="ECO:0007669"/>
    <property type="project" value="UniProtKB-ARBA"/>
</dbReference>
<evidence type="ECO:0000256" key="3">
    <source>
        <dbReference type="ARBA" id="ARBA00022692"/>
    </source>
</evidence>
<dbReference type="Pfam" id="PF24811">
    <property type="entry name" value="Ig_Shg"/>
    <property type="match status" value="1"/>
</dbReference>
<evidence type="ECO:0000256" key="8">
    <source>
        <dbReference type="ARBA" id="ARBA00022989"/>
    </source>
</evidence>
<feature type="compositionally biased region" description="Polar residues" evidence="15">
    <location>
        <begin position="1086"/>
        <end position="1098"/>
    </location>
</feature>
<dbReference type="PANTHER" id="PTHR24027:SF422">
    <property type="entry name" value="CADHERIN DOMAIN-CONTAINING PROTEIN"/>
    <property type="match status" value="1"/>
</dbReference>
<dbReference type="GO" id="GO:0035239">
    <property type="term" value="P:tube morphogenesis"/>
    <property type="evidence" value="ECO:0007669"/>
    <property type="project" value="UniProtKB-ARBA"/>
</dbReference>
<dbReference type="Proteomes" id="UP000037510">
    <property type="component" value="Unassembled WGS sequence"/>
</dbReference>
<evidence type="ECO:0000256" key="12">
    <source>
        <dbReference type="PROSITE-ProRule" id="PRU00043"/>
    </source>
</evidence>
<keyword evidence="2" id="KW-0245">EGF-like domain</keyword>
<accession>A0A0L7LUU0</accession>
<feature type="domain" description="Cadherin" evidence="16">
    <location>
        <begin position="341"/>
        <end position="450"/>
    </location>
</feature>
<dbReference type="Gene3D" id="4.10.900.10">
    <property type="entry name" value="TCF3-CBD (Catenin binding domain)"/>
    <property type="match status" value="1"/>
</dbReference>
<organism evidence="17 18">
    <name type="scientific">Operophtera brumata</name>
    <name type="common">Winter moth</name>
    <name type="synonym">Phalaena brumata</name>
    <dbReference type="NCBI Taxonomy" id="104452"/>
    <lineage>
        <taxon>Eukaryota</taxon>
        <taxon>Metazoa</taxon>
        <taxon>Ecdysozoa</taxon>
        <taxon>Arthropoda</taxon>
        <taxon>Hexapoda</taxon>
        <taxon>Insecta</taxon>
        <taxon>Pterygota</taxon>
        <taxon>Neoptera</taxon>
        <taxon>Endopterygota</taxon>
        <taxon>Lepidoptera</taxon>
        <taxon>Glossata</taxon>
        <taxon>Ditrysia</taxon>
        <taxon>Geometroidea</taxon>
        <taxon>Geometridae</taxon>
        <taxon>Larentiinae</taxon>
        <taxon>Operophtera</taxon>
    </lineage>
</organism>
<dbReference type="GO" id="GO:0007156">
    <property type="term" value="P:homophilic cell adhesion via plasma membrane adhesion molecules"/>
    <property type="evidence" value="ECO:0007669"/>
    <property type="project" value="InterPro"/>
</dbReference>
<dbReference type="PROSITE" id="PS00022">
    <property type="entry name" value="EGF_1"/>
    <property type="match status" value="1"/>
</dbReference>
<dbReference type="PROSITE" id="PS50268">
    <property type="entry name" value="CADHERIN_2"/>
    <property type="match status" value="6"/>
</dbReference>
<dbReference type="Gene3D" id="2.60.40.60">
    <property type="entry name" value="Cadherins"/>
    <property type="match status" value="7"/>
</dbReference>
<keyword evidence="10" id="KW-1015">Disulfide bond</keyword>
<evidence type="ECO:0000313" key="17">
    <source>
        <dbReference type="EMBL" id="KOB79205.1"/>
    </source>
</evidence>
<name>A0A0L7LUU0_OPEBR</name>
<feature type="region of interest" description="Disordered" evidence="15">
    <location>
        <begin position="1031"/>
        <end position="1054"/>
    </location>
</feature>
<dbReference type="EMBL" id="JTDY01000044">
    <property type="protein sequence ID" value="KOB79205.1"/>
    <property type="molecule type" value="Genomic_DNA"/>
</dbReference>
<dbReference type="GO" id="GO:0007431">
    <property type="term" value="P:salivary gland development"/>
    <property type="evidence" value="ECO:0007669"/>
    <property type="project" value="UniProtKB-ARBA"/>
</dbReference>
<feature type="region of interest" description="Disordered" evidence="15">
    <location>
        <begin position="1084"/>
        <end position="1112"/>
    </location>
</feature>
<reference evidence="17 18" key="1">
    <citation type="journal article" date="2015" name="Genome Biol. Evol.">
        <title>The genome of winter moth (Operophtera brumata) provides a genomic perspective on sexual dimorphism and phenology.</title>
        <authorList>
            <person name="Derks M.F."/>
            <person name="Smit S."/>
            <person name="Salis L."/>
            <person name="Schijlen E."/>
            <person name="Bossers A."/>
            <person name="Mateman C."/>
            <person name="Pijl A.S."/>
            <person name="de Ridder D."/>
            <person name="Groenen M.A."/>
            <person name="Visser M.E."/>
            <person name="Megens H.J."/>
        </authorList>
    </citation>
    <scope>NUCLEOTIDE SEQUENCE [LARGE SCALE GENOMIC DNA]</scope>
    <source>
        <strain evidence="17">WM2013NL</strain>
        <tissue evidence="17">Head and thorax</tissue>
    </source>
</reference>
<dbReference type="CDD" id="cd00055">
    <property type="entry name" value="EGF_Lam"/>
    <property type="match status" value="1"/>
</dbReference>
<evidence type="ECO:0000259" key="16">
    <source>
        <dbReference type="PROSITE" id="PS50268"/>
    </source>
</evidence>
<evidence type="ECO:0000313" key="18">
    <source>
        <dbReference type="Proteomes" id="UP000037510"/>
    </source>
</evidence>
<dbReference type="PANTHER" id="PTHR24027">
    <property type="entry name" value="CADHERIN-23"/>
    <property type="match status" value="1"/>
</dbReference>
<evidence type="ECO:0000256" key="14">
    <source>
        <dbReference type="RuleBase" id="RU004357"/>
    </source>
</evidence>
<keyword evidence="6 12" id="KW-0106">Calcium</keyword>
<dbReference type="InterPro" id="IPR015919">
    <property type="entry name" value="Cadherin-like_sf"/>
</dbReference>
<keyword evidence="8" id="KW-1133">Transmembrane helix</keyword>